<evidence type="ECO:0000313" key="12">
    <source>
        <dbReference type="EMBL" id="TKA09407.1"/>
    </source>
</evidence>
<keyword evidence="3" id="KW-0813">Transport</keyword>
<dbReference type="OrthoDB" id="9808136at2"/>
<protein>
    <recommendedName>
        <fullName evidence="10">Autoinducer 2 import system permease protein LsrC</fullName>
    </recommendedName>
</protein>
<proteinExistence type="predicted"/>
<name>A0A4U0SMF0_9ACTN</name>
<evidence type="ECO:0000256" key="3">
    <source>
        <dbReference type="ARBA" id="ARBA00022448"/>
    </source>
</evidence>
<dbReference type="InterPro" id="IPR001851">
    <property type="entry name" value="ABC_transp_permease"/>
</dbReference>
<comment type="caution">
    <text evidence="12">The sequence shown here is derived from an EMBL/GenBank/DDBJ whole genome shotgun (WGS) entry which is preliminary data.</text>
</comment>
<dbReference type="EMBL" id="SUMC01000022">
    <property type="protein sequence ID" value="TKA09407.1"/>
    <property type="molecule type" value="Genomic_DNA"/>
</dbReference>
<feature type="transmembrane region" description="Helical" evidence="11">
    <location>
        <begin position="142"/>
        <end position="163"/>
    </location>
</feature>
<dbReference type="Proteomes" id="UP000305778">
    <property type="component" value="Unassembled WGS sequence"/>
</dbReference>
<dbReference type="PANTHER" id="PTHR32196:SF29">
    <property type="entry name" value="AUTOINDUCER 2 IMPORT SYSTEM PERMEASE PROTEIN LSRC"/>
    <property type="match status" value="1"/>
</dbReference>
<feature type="transmembrane region" description="Helical" evidence="11">
    <location>
        <begin position="116"/>
        <end position="136"/>
    </location>
</feature>
<feature type="transmembrane region" description="Helical" evidence="11">
    <location>
        <begin position="239"/>
        <end position="259"/>
    </location>
</feature>
<keyword evidence="8 11" id="KW-0472">Membrane</keyword>
<feature type="transmembrane region" description="Helical" evidence="11">
    <location>
        <begin position="38"/>
        <end position="55"/>
    </location>
</feature>
<comment type="function">
    <text evidence="9">Part of the ABC transporter complex LsrABCD involved in autoinducer 2 (AI-2) import. Probably responsible for the translocation of the substrate across the membrane.</text>
</comment>
<dbReference type="GO" id="GO:0005886">
    <property type="term" value="C:plasma membrane"/>
    <property type="evidence" value="ECO:0007669"/>
    <property type="project" value="UniProtKB-SubCell"/>
</dbReference>
<evidence type="ECO:0000313" key="13">
    <source>
        <dbReference type="Proteomes" id="UP000305778"/>
    </source>
</evidence>
<keyword evidence="13" id="KW-1185">Reference proteome</keyword>
<evidence type="ECO:0000256" key="2">
    <source>
        <dbReference type="ARBA" id="ARBA00011262"/>
    </source>
</evidence>
<comment type="subcellular location">
    <subcellularLocation>
        <location evidence="1">Cell membrane</location>
        <topology evidence="1">Multi-pass membrane protein</topology>
    </subcellularLocation>
</comment>
<keyword evidence="4" id="KW-1003">Cell membrane</keyword>
<organism evidence="12 13">
    <name type="scientific">Actinacidiphila oryziradicis</name>
    <dbReference type="NCBI Taxonomy" id="2571141"/>
    <lineage>
        <taxon>Bacteria</taxon>
        <taxon>Bacillati</taxon>
        <taxon>Actinomycetota</taxon>
        <taxon>Actinomycetes</taxon>
        <taxon>Kitasatosporales</taxon>
        <taxon>Streptomycetaceae</taxon>
        <taxon>Actinacidiphila</taxon>
    </lineage>
</organism>
<dbReference type="CDD" id="cd06579">
    <property type="entry name" value="TM_PBP1_transp_AraH_like"/>
    <property type="match status" value="1"/>
</dbReference>
<keyword evidence="6 11" id="KW-0812">Transmembrane</keyword>
<keyword evidence="7 11" id="KW-1133">Transmembrane helix</keyword>
<feature type="transmembrane region" description="Helical" evidence="11">
    <location>
        <begin position="67"/>
        <end position="86"/>
    </location>
</feature>
<dbReference type="Pfam" id="PF02653">
    <property type="entry name" value="BPD_transp_2"/>
    <property type="match status" value="1"/>
</dbReference>
<feature type="transmembrane region" description="Helical" evidence="11">
    <location>
        <begin position="291"/>
        <end position="311"/>
    </location>
</feature>
<dbReference type="GO" id="GO:0022857">
    <property type="term" value="F:transmembrane transporter activity"/>
    <property type="evidence" value="ECO:0007669"/>
    <property type="project" value="InterPro"/>
</dbReference>
<evidence type="ECO:0000256" key="5">
    <source>
        <dbReference type="ARBA" id="ARBA00022519"/>
    </source>
</evidence>
<evidence type="ECO:0000256" key="7">
    <source>
        <dbReference type="ARBA" id="ARBA00022989"/>
    </source>
</evidence>
<evidence type="ECO:0000256" key="4">
    <source>
        <dbReference type="ARBA" id="ARBA00022475"/>
    </source>
</evidence>
<evidence type="ECO:0000256" key="8">
    <source>
        <dbReference type="ARBA" id="ARBA00023136"/>
    </source>
</evidence>
<evidence type="ECO:0000256" key="1">
    <source>
        <dbReference type="ARBA" id="ARBA00004651"/>
    </source>
</evidence>
<sequence>MPSPVPSWDRLRLLVPRPRADGSGVRHWSAGQLLRDETGVAAVLVLLVLAVGIAHPDFLTRSNLTSTAHNAAYVGLMAAGMVFALAMREVDLSVGGVYALGVTVGAVCIRDGWSPWAAAAAVLALSAALGAGNAIVATYVGLPTFIVTLATAMLFRGIGLALADGKQISGMPQQHAFFRIVGADAGSLPVAVWVLLAATAGLAVLLTRTRFGAQVRAVGSNPDAALFTGLPIVWTRIKAMALSASMAGLASVLALAFFISGDPTIGQGYELSAIAAAIIGGTPLAGGRGSVPGAVIGALILSAVASALVFFNVPINWTTFATGSVILTAVAADSALRRIRGQHDPNSR</sequence>
<dbReference type="AlphaFoldDB" id="A0A4U0SMF0"/>
<dbReference type="RefSeq" id="WP_136725780.1">
    <property type="nucleotide sequence ID" value="NZ_SUMC01000022.1"/>
</dbReference>
<reference evidence="12 13" key="1">
    <citation type="submission" date="2019-04" db="EMBL/GenBank/DDBJ databases">
        <title>Streptomyces oryziradicis sp. nov., a novel actinomycete isolated from rhizosphere soil of rice (Oryza sativa L.).</title>
        <authorList>
            <person name="Li C."/>
        </authorList>
    </citation>
    <scope>NUCLEOTIDE SEQUENCE [LARGE SCALE GENOMIC DNA]</scope>
    <source>
        <strain evidence="12 13">NEAU-C40</strain>
    </source>
</reference>
<evidence type="ECO:0000256" key="11">
    <source>
        <dbReference type="SAM" id="Phobius"/>
    </source>
</evidence>
<accession>A0A4U0SMF0</accession>
<gene>
    <name evidence="12" type="ORF">FCI23_22720</name>
</gene>
<evidence type="ECO:0000256" key="9">
    <source>
        <dbReference type="ARBA" id="ARBA00025439"/>
    </source>
</evidence>
<comment type="subunit">
    <text evidence="2">The complex is composed of two ATP-binding proteins (LsrA), two transmembrane proteins (LsrC and LsrD) and a solute-binding protein (LsrB).</text>
</comment>
<evidence type="ECO:0000256" key="6">
    <source>
        <dbReference type="ARBA" id="ARBA00022692"/>
    </source>
</evidence>
<dbReference type="PANTHER" id="PTHR32196">
    <property type="entry name" value="ABC TRANSPORTER PERMEASE PROTEIN YPHD-RELATED-RELATED"/>
    <property type="match status" value="1"/>
</dbReference>
<evidence type="ECO:0000256" key="10">
    <source>
        <dbReference type="ARBA" id="ARBA00039382"/>
    </source>
</evidence>
<keyword evidence="5" id="KW-0997">Cell inner membrane</keyword>